<organism evidence="1 2">
    <name type="scientific">Corynebacterium timonense</name>
    <dbReference type="NCBI Taxonomy" id="441500"/>
    <lineage>
        <taxon>Bacteria</taxon>
        <taxon>Bacillati</taxon>
        <taxon>Actinomycetota</taxon>
        <taxon>Actinomycetes</taxon>
        <taxon>Mycobacteriales</taxon>
        <taxon>Corynebacteriaceae</taxon>
        <taxon>Corynebacterium</taxon>
    </lineage>
</organism>
<dbReference type="AlphaFoldDB" id="A0A1H1VCB4"/>
<sequence>MAKKNINLHTIRENISANRHRTNRVRDTYEMAQRNKFGETNFMPLFLEAEMLGRMRFGSL</sequence>
<evidence type="ECO:0000313" key="2">
    <source>
        <dbReference type="Proteomes" id="UP000182237"/>
    </source>
</evidence>
<keyword evidence="2" id="KW-1185">Reference proteome</keyword>
<reference evidence="1 2" key="1">
    <citation type="submission" date="2016-10" db="EMBL/GenBank/DDBJ databases">
        <authorList>
            <person name="de Groot N.N."/>
        </authorList>
    </citation>
    <scope>NUCLEOTIDE SEQUENCE [LARGE SCALE GENOMIC DNA]</scope>
    <source>
        <strain evidence="1 2">DSM 45434</strain>
    </source>
</reference>
<accession>A0A1H1VCB4</accession>
<evidence type="ECO:0000313" key="1">
    <source>
        <dbReference type="EMBL" id="SDS81859.1"/>
    </source>
</evidence>
<dbReference type="EMBL" id="LT629765">
    <property type="protein sequence ID" value="SDS81859.1"/>
    <property type="molecule type" value="Genomic_DNA"/>
</dbReference>
<proteinExistence type="predicted"/>
<dbReference type="RefSeq" id="WP_019194783.1">
    <property type="nucleotide sequence ID" value="NZ_LT629765.1"/>
</dbReference>
<name>A0A1H1VCB4_9CORY</name>
<dbReference type="Proteomes" id="UP000182237">
    <property type="component" value="Chromosome I"/>
</dbReference>
<protein>
    <submittedName>
        <fullName evidence="1">Uncharacterized protein</fullName>
    </submittedName>
</protein>
<gene>
    <name evidence="1" type="ORF">SAMN04488539_2461</name>
</gene>